<dbReference type="EMBL" id="LRGB01002883">
    <property type="protein sequence ID" value="KZS05650.1"/>
    <property type="molecule type" value="Genomic_DNA"/>
</dbReference>
<accession>A0A164N512</accession>
<protein>
    <submittedName>
        <fullName evidence="1">Uncharacterized protein</fullName>
    </submittedName>
</protein>
<name>A0A164N512_9CRUS</name>
<comment type="caution">
    <text evidence="1">The sequence shown here is derived from an EMBL/GenBank/DDBJ whole genome shotgun (WGS) entry which is preliminary data.</text>
</comment>
<proteinExistence type="predicted"/>
<keyword evidence="2" id="KW-1185">Reference proteome</keyword>
<sequence length="48" mass="5761">MIAWNIEKTMLRKVNFLVANRNSSAVYQNLWSVTQCRQRDTKSFNFLH</sequence>
<dbReference type="AlphaFoldDB" id="A0A164N512"/>
<organism evidence="1 2">
    <name type="scientific">Daphnia magna</name>
    <dbReference type="NCBI Taxonomy" id="35525"/>
    <lineage>
        <taxon>Eukaryota</taxon>
        <taxon>Metazoa</taxon>
        <taxon>Ecdysozoa</taxon>
        <taxon>Arthropoda</taxon>
        <taxon>Crustacea</taxon>
        <taxon>Branchiopoda</taxon>
        <taxon>Diplostraca</taxon>
        <taxon>Cladocera</taxon>
        <taxon>Anomopoda</taxon>
        <taxon>Daphniidae</taxon>
        <taxon>Daphnia</taxon>
    </lineage>
</organism>
<evidence type="ECO:0000313" key="2">
    <source>
        <dbReference type="Proteomes" id="UP000076858"/>
    </source>
</evidence>
<reference evidence="1 2" key="1">
    <citation type="submission" date="2016-03" db="EMBL/GenBank/DDBJ databases">
        <title>EvidentialGene: Evidence-directed Construction of Genes on Genomes.</title>
        <authorList>
            <person name="Gilbert D.G."/>
            <person name="Choi J.-H."/>
            <person name="Mockaitis K."/>
            <person name="Colbourne J."/>
            <person name="Pfrender M."/>
        </authorList>
    </citation>
    <scope>NUCLEOTIDE SEQUENCE [LARGE SCALE GENOMIC DNA]</scope>
    <source>
        <strain evidence="1 2">Xinb3</strain>
        <tissue evidence="1">Complete organism</tissue>
    </source>
</reference>
<evidence type="ECO:0000313" key="1">
    <source>
        <dbReference type="EMBL" id="KZS05650.1"/>
    </source>
</evidence>
<dbReference type="Proteomes" id="UP000076858">
    <property type="component" value="Unassembled WGS sequence"/>
</dbReference>
<gene>
    <name evidence="1" type="ORF">APZ42_031103</name>
</gene>